<dbReference type="HAMAP" id="MF_00480_B">
    <property type="entry name" value="Ribosomal_uS7_B"/>
    <property type="match status" value="1"/>
</dbReference>
<dbReference type="CDD" id="cd14869">
    <property type="entry name" value="uS7_Bacteria"/>
    <property type="match status" value="1"/>
</dbReference>
<keyword evidence="10" id="KW-1185">Reference proteome</keyword>
<reference evidence="9 10" key="1">
    <citation type="journal article" date="2014" name="Int. J. Syst. Evol. Microbiol.">
        <title>Carboxylicivirga gen. nov. in the family Marinilabiliaceae with two novel species, Carboxylicivirga mesophila sp. nov. and Carboxylicivirga taeanensis sp. nov., and reclassification of Cytophaga fermentans as Saccharicrinis fermentans gen. nov., comb. nov.</title>
        <authorList>
            <person name="Yang S.H."/>
            <person name="Seo H.S."/>
            <person name="Woo J.H."/>
            <person name="Oh H.M."/>
            <person name="Jang H."/>
            <person name="Lee J.H."/>
            <person name="Kim S.J."/>
            <person name="Kwon K.K."/>
        </authorList>
    </citation>
    <scope>NUCLEOTIDE SEQUENCE [LARGE SCALE GENOMIC DNA]</scope>
    <source>
        <strain evidence="9 10">JCM 18290</strain>
    </source>
</reference>
<name>A0ABS5KAP1_9BACT</name>
<evidence type="ECO:0000256" key="5">
    <source>
        <dbReference type="ARBA" id="ARBA00023274"/>
    </source>
</evidence>
<organism evidence="9 10">
    <name type="scientific">Carboxylicivirga mesophila</name>
    <dbReference type="NCBI Taxonomy" id="1166478"/>
    <lineage>
        <taxon>Bacteria</taxon>
        <taxon>Pseudomonadati</taxon>
        <taxon>Bacteroidota</taxon>
        <taxon>Bacteroidia</taxon>
        <taxon>Marinilabiliales</taxon>
        <taxon>Marinilabiliaceae</taxon>
        <taxon>Carboxylicivirga</taxon>
    </lineage>
</organism>
<comment type="similarity">
    <text evidence="1 6 7">Belongs to the universal ribosomal protein uS7 family.</text>
</comment>
<dbReference type="PIRSF" id="PIRSF002122">
    <property type="entry name" value="RPS7p_RPS7a_RPS5e_RPS7o"/>
    <property type="match status" value="1"/>
</dbReference>
<dbReference type="InterPro" id="IPR005717">
    <property type="entry name" value="Ribosomal_uS7_bac/org-type"/>
</dbReference>
<keyword evidence="6" id="KW-0820">tRNA-binding</keyword>
<dbReference type="NCBIfam" id="TIGR01029">
    <property type="entry name" value="rpsG_bact"/>
    <property type="match status" value="1"/>
</dbReference>
<dbReference type="Proteomes" id="UP000721861">
    <property type="component" value="Unassembled WGS sequence"/>
</dbReference>
<keyword evidence="2 6" id="KW-0699">rRNA-binding</keyword>
<dbReference type="InterPro" id="IPR036823">
    <property type="entry name" value="Ribosomal_uS7_dom_sf"/>
</dbReference>
<accession>A0ABS5KAP1</accession>
<evidence type="ECO:0000256" key="7">
    <source>
        <dbReference type="RuleBase" id="RU003619"/>
    </source>
</evidence>
<evidence type="ECO:0000256" key="1">
    <source>
        <dbReference type="ARBA" id="ARBA00007151"/>
    </source>
</evidence>
<proteinExistence type="inferred from homology"/>
<evidence type="ECO:0000256" key="2">
    <source>
        <dbReference type="ARBA" id="ARBA00022730"/>
    </source>
</evidence>
<dbReference type="PANTHER" id="PTHR11205">
    <property type="entry name" value="RIBOSOMAL PROTEIN S7"/>
    <property type="match status" value="1"/>
</dbReference>
<sequence length="158" mass="18050">MRKSKPKKRIILPDPKFSDTTVTQFVNNMMYDGKKSIAFKIFYDAMERVAEKAEKDGKPVLEYFKKALENITPSVEVKSRRVGGATFQVPTEIRPARKVSIGMKHLILYARKRSGKSMAEKLSAEIVAAYNLEGAAFKKKEDMHKMAEANRAFAHFRF</sequence>
<evidence type="ECO:0000259" key="8">
    <source>
        <dbReference type="Pfam" id="PF00177"/>
    </source>
</evidence>
<keyword evidence="3 6" id="KW-0694">RNA-binding</keyword>
<dbReference type="InterPro" id="IPR000235">
    <property type="entry name" value="Ribosomal_uS7"/>
</dbReference>
<dbReference type="GO" id="GO:0005840">
    <property type="term" value="C:ribosome"/>
    <property type="evidence" value="ECO:0007669"/>
    <property type="project" value="UniProtKB-KW"/>
</dbReference>
<evidence type="ECO:0000313" key="9">
    <source>
        <dbReference type="EMBL" id="MBS2211576.1"/>
    </source>
</evidence>
<dbReference type="EMBL" id="JAGUCN010000009">
    <property type="protein sequence ID" value="MBS2211576.1"/>
    <property type="molecule type" value="Genomic_DNA"/>
</dbReference>
<dbReference type="RefSeq" id="WP_212227777.1">
    <property type="nucleotide sequence ID" value="NZ_JAGUCN010000009.1"/>
</dbReference>
<dbReference type="Gene3D" id="1.10.455.10">
    <property type="entry name" value="Ribosomal protein S7 domain"/>
    <property type="match status" value="1"/>
</dbReference>
<keyword evidence="4 6" id="KW-0689">Ribosomal protein</keyword>
<feature type="domain" description="Small ribosomal subunit protein uS7" evidence="8">
    <location>
        <begin position="1"/>
        <end position="151"/>
    </location>
</feature>
<gene>
    <name evidence="6 9" type="primary">rpsG</name>
    <name evidence="9" type="ORF">KEM09_09195</name>
</gene>
<dbReference type="SUPFAM" id="SSF47973">
    <property type="entry name" value="Ribosomal protein S7"/>
    <property type="match status" value="1"/>
</dbReference>
<comment type="function">
    <text evidence="6">One of the primary rRNA binding proteins, it binds directly to 16S rRNA where it nucleates assembly of the head domain of the 30S subunit. Is located at the subunit interface close to the decoding center, probably blocks exit of the E-site tRNA.</text>
</comment>
<comment type="caution">
    <text evidence="9">The sequence shown here is derived from an EMBL/GenBank/DDBJ whole genome shotgun (WGS) entry which is preliminary data.</text>
</comment>
<dbReference type="Pfam" id="PF00177">
    <property type="entry name" value="Ribosomal_S7"/>
    <property type="match status" value="1"/>
</dbReference>
<keyword evidence="5 6" id="KW-0687">Ribonucleoprotein</keyword>
<evidence type="ECO:0000256" key="4">
    <source>
        <dbReference type="ARBA" id="ARBA00022980"/>
    </source>
</evidence>
<comment type="subunit">
    <text evidence="6">Part of the 30S ribosomal subunit. Contacts proteins S9 and S11.</text>
</comment>
<dbReference type="PROSITE" id="PS00052">
    <property type="entry name" value="RIBOSOMAL_S7"/>
    <property type="match status" value="1"/>
</dbReference>
<dbReference type="InterPro" id="IPR020606">
    <property type="entry name" value="Ribosomal_uS7_CS"/>
</dbReference>
<evidence type="ECO:0000256" key="6">
    <source>
        <dbReference type="HAMAP-Rule" id="MF_00480"/>
    </source>
</evidence>
<evidence type="ECO:0000256" key="3">
    <source>
        <dbReference type="ARBA" id="ARBA00022884"/>
    </source>
</evidence>
<evidence type="ECO:0000313" key="10">
    <source>
        <dbReference type="Proteomes" id="UP000721861"/>
    </source>
</evidence>
<dbReference type="InterPro" id="IPR023798">
    <property type="entry name" value="Ribosomal_uS7_dom"/>
</dbReference>
<protein>
    <recommendedName>
        <fullName evidence="6">Small ribosomal subunit protein uS7</fullName>
    </recommendedName>
</protein>